<reference evidence="9" key="1">
    <citation type="submission" date="2016-12" db="EMBL/GenBank/DDBJ databases">
        <authorList>
            <person name="Varghese N."/>
            <person name="Submissions S."/>
        </authorList>
    </citation>
    <scope>NUCLEOTIDE SEQUENCE [LARGE SCALE GENOMIC DNA]</scope>
    <source>
        <strain evidence="9">DSM 25035</strain>
    </source>
</reference>
<dbReference type="InterPro" id="IPR036922">
    <property type="entry name" value="Rieske_2Fe-2S_sf"/>
</dbReference>
<evidence type="ECO:0000256" key="3">
    <source>
        <dbReference type="ARBA" id="ARBA00023004"/>
    </source>
</evidence>
<dbReference type="GO" id="GO:0046872">
    <property type="term" value="F:metal ion binding"/>
    <property type="evidence" value="ECO:0007669"/>
    <property type="project" value="UniProtKB-KW"/>
</dbReference>
<proteinExistence type="inferred from homology"/>
<dbReference type="InterPro" id="IPR017941">
    <property type="entry name" value="Rieske_2Fe-2S"/>
</dbReference>
<name>A0A1M7ZAQ1_9BACT</name>
<dbReference type="PANTHER" id="PTHR21496:SF0">
    <property type="entry name" value="RIESKE DOMAIN-CONTAINING PROTEIN"/>
    <property type="match status" value="1"/>
</dbReference>
<evidence type="ECO:0000256" key="1">
    <source>
        <dbReference type="ARBA" id="ARBA00022714"/>
    </source>
</evidence>
<feature type="domain" description="Rieske" evidence="7">
    <location>
        <begin position="9"/>
        <end position="104"/>
    </location>
</feature>
<comment type="similarity">
    <text evidence="6">Belongs to the bacterial ring-hydroxylating dioxygenase ferredoxin component family.</text>
</comment>
<keyword evidence="2" id="KW-0479">Metal-binding</keyword>
<evidence type="ECO:0000259" key="7">
    <source>
        <dbReference type="PROSITE" id="PS51296"/>
    </source>
</evidence>
<dbReference type="STRING" id="1073327.SAMN04488108_1767"/>
<sequence length="111" mass="12668">MKNFILPFPQTKLHEMFPEKEIRQVDLDGLKVGITRIGDEFFAFESTCPHRMTSLIPGDISEEKEVICPLHSYRFDLKTGAVKAGMCRELEIYPVEIVEEGLKISIPKVSN</sequence>
<dbReference type="PROSITE" id="PS51296">
    <property type="entry name" value="RIESKE"/>
    <property type="match status" value="1"/>
</dbReference>
<dbReference type="Gene3D" id="2.102.10.10">
    <property type="entry name" value="Rieske [2Fe-2S] iron-sulphur domain"/>
    <property type="match status" value="1"/>
</dbReference>
<dbReference type="EMBL" id="FRXN01000002">
    <property type="protein sequence ID" value="SHO61998.1"/>
    <property type="molecule type" value="Genomic_DNA"/>
</dbReference>
<evidence type="ECO:0000256" key="4">
    <source>
        <dbReference type="ARBA" id="ARBA00023014"/>
    </source>
</evidence>
<dbReference type="AlphaFoldDB" id="A0A1M7ZAQ1"/>
<dbReference type="Proteomes" id="UP000184609">
    <property type="component" value="Unassembled WGS sequence"/>
</dbReference>
<dbReference type="GO" id="GO:0051213">
    <property type="term" value="F:dioxygenase activity"/>
    <property type="evidence" value="ECO:0007669"/>
    <property type="project" value="UniProtKB-KW"/>
</dbReference>
<keyword evidence="1" id="KW-0001">2Fe-2S</keyword>
<keyword evidence="4" id="KW-0411">Iron-sulfur</keyword>
<keyword evidence="8" id="KW-0560">Oxidoreductase</keyword>
<dbReference type="SUPFAM" id="SSF50022">
    <property type="entry name" value="ISP domain"/>
    <property type="match status" value="1"/>
</dbReference>
<comment type="cofactor">
    <cofactor evidence="5">
        <name>[2Fe-2S] cluster</name>
        <dbReference type="ChEBI" id="CHEBI:190135"/>
    </cofactor>
</comment>
<keyword evidence="3" id="KW-0408">Iron</keyword>
<dbReference type="Pfam" id="PF00355">
    <property type="entry name" value="Rieske"/>
    <property type="match status" value="1"/>
</dbReference>
<keyword evidence="9" id="KW-1185">Reference proteome</keyword>
<dbReference type="RefSeq" id="WP_073571406.1">
    <property type="nucleotide sequence ID" value="NZ_FRXN01000002.1"/>
</dbReference>
<protein>
    <submittedName>
        <fullName evidence="8">3-phenylpropionate/trans-cinnamate dioxygenase ferredoxin subunit</fullName>
    </submittedName>
</protein>
<keyword evidence="8" id="KW-0223">Dioxygenase</keyword>
<evidence type="ECO:0000256" key="6">
    <source>
        <dbReference type="ARBA" id="ARBA00038001"/>
    </source>
</evidence>
<evidence type="ECO:0000256" key="5">
    <source>
        <dbReference type="ARBA" id="ARBA00034078"/>
    </source>
</evidence>
<evidence type="ECO:0000313" key="8">
    <source>
        <dbReference type="EMBL" id="SHO61998.1"/>
    </source>
</evidence>
<evidence type="ECO:0000313" key="9">
    <source>
        <dbReference type="Proteomes" id="UP000184609"/>
    </source>
</evidence>
<dbReference type="GO" id="GO:0051537">
    <property type="term" value="F:2 iron, 2 sulfur cluster binding"/>
    <property type="evidence" value="ECO:0007669"/>
    <property type="project" value="UniProtKB-KW"/>
</dbReference>
<organism evidence="8 9">
    <name type="scientific">Algoriphagus zhangzhouensis</name>
    <dbReference type="NCBI Taxonomy" id="1073327"/>
    <lineage>
        <taxon>Bacteria</taxon>
        <taxon>Pseudomonadati</taxon>
        <taxon>Bacteroidota</taxon>
        <taxon>Cytophagia</taxon>
        <taxon>Cytophagales</taxon>
        <taxon>Cyclobacteriaceae</taxon>
        <taxon>Algoriphagus</taxon>
    </lineage>
</organism>
<dbReference type="PANTHER" id="PTHR21496">
    <property type="entry name" value="FERREDOXIN-RELATED"/>
    <property type="match status" value="1"/>
</dbReference>
<evidence type="ECO:0000256" key="2">
    <source>
        <dbReference type="ARBA" id="ARBA00022723"/>
    </source>
</evidence>
<gene>
    <name evidence="8" type="ORF">SAMN04488108_1767</name>
</gene>
<dbReference type="OrthoDB" id="593800at2"/>
<accession>A0A1M7ZAQ1</accession>